<keyword evidence="2" id="KW-1185">Reference proteome</keyword>
<dbReference type="AlphaFoldDB" id="A0A0A2GWZ9"/>
<dbReference type="Pfam" id="PF05635">
    <property type="entry name" value="23S_rRNA_IVP"/>
    <property type="match status" value="1"/>
</dbReference>
<dbReference type="KEGG" id="ddo:I597_0797"/>
<evidence type="ECO:0000313" key="2">
    <source>
        <dbReference type="Proteomes" id="UP000030140"/>
    </source>
</evidence>
<dbReference type="PATRIC" id="fig|1300343.5.peg.808"/>
<dbReference type="Gene3D" id="1.20.1440.60">
    <property type="entry name" value="23S rRNA-intervening sequence"/>
    <property type="match status" value="1"/>
</dbReference>
<dbReference type="RefSeq" id="WP_035326628.1">
    <property type="nucleotide sequence ID" value="NZ_CP015125.1"/>
</dbReference>
<dbReference type="NCBIfam" id="TIGR02436">
    <property type="entry name" value="four helix bundle protein"/>
    <property type="match status" value="1"/>
</dbReference>
<gene>
    <name evidence="1" type="ORF">NV36_09625</name>
</gene>
<evidence type="ECO:0008006" key="3">
    <source>
        <dbReference type="Google" id="ProtNLM"/>
    </source>
</evidence>
<accession>A0A0A2GWZ9</accession>
<dbReference type="OrthoDB" id="285993at2"/>
<protein>
    <recommendedName>
        <fullName evidence="3">Four helix bundle protein</fullName>
    </recommendedName>
</protein>
<dbReference type="SUPFAM" id="SSF158446">
    <property type="entry name" value="IVS-encoded protein-like"/>
    <property type="match status" value="1"/>
</dbReference>
<proteinExistence type="predicted"/>
<dbReference type="InterPro" id="IPR012657">
    <property type="entry name" value="23S_rRNA-intervening_sequence"/>
</dbReference>
<dbReference type="InterPro" id="IPR036583">
    <property type="entry name" value="23S_rRNA_IVS_sf"/>
</dbReference>
<evidence type="ECO:0000313" key="1">
    <source>
        <dbReference type="EMBL" id="KGO07073.1"/>
    </source>
</evidence>
<reference evidence="1 2" key="1">
    <citation type="submission" date="2014-10" db="EMBL/GenBank/DDBJ databases">
        <title>Draft genome sequence of the proteorhodopsin-containing marine bacterium Dokdonia donghaensis.</title>
        <authorList>
            <person name="Gomez-Consarnau L."/>
            <person name="Gonzalez J.M."/>
            <person name="Riedel T."/>
            <person name="Jaenicke S."/>
            <person name="Wagner-Doebler I."/>
            <person name="Fuhrman J.A."/>
        </authorList>
    </citation>
    <scope>NUCLEOTIDE SEQUENCE [LARGE SCALE GENOMIC DNA]</scope>
    <source>
        <strain evidence="1 2">DSW-1</strain>
    </source>
</reference>
<name>A0A0A2GWZ9_9FLAO</name>
<comment type="caution">
    <text evidence="1">The sequence shown here is derived from an EMBL/GenBank/DDBJ whole genome shotgun (WGS) entry which is preliminary data.</text>
</comment>
<organism evidence="1 2">
    <name type="scientific">Dokdonia donghaensis DSW-1</name>
    <dbReference type="NCBI Taxonomy" id="1300343"/>
    <lineage>
        <taxon>Bacteria</taxon>
        <taxon>Pseudomonadati</taxon>
        <taxon>Bacteroidota</taxon>
        <taxon>Flavobacteriia</taxon>
        <taxon>Flavobacteriales</taxon>
        <taxon>Flavobacteriaceae</taxon>
        <taxon>Dokdonia</taxon>
    </lineage>
</organism>
<dbReference type="Proteomes" id="UP000030140">
    <property type="component" value="Unassembled WGS sequence"/>
</dbReference>
<sequence length="116" mass="13065">MSDKPFDLSERLEDFAAAIIILYNTKPLSFAGEYLAKQLIRSSCSSALNYGEALGAGTARDKVHKLRICLKELRESLRNLNIQVKANLLSENSLNTLRDENDQLIRIIVTRIKNSN</sequence>
<dbReference type="EMBL" id="JSAQ01000001">
    <property type="protein sequence ID" value="KGO07073.1"/>
    <property type="molecule type" value="Genomic_DNA"/>
</dbReference>